<name>A8RY58_ENTBW</name>
<evidence type="ECO:0000313" key="2">
    <source>
        <dbReference type="Proteomes" id="UP000005396"/>
    </source>
</evidence>
<dbReference type="EMBL" id="ABCC02000039">
    <property type="protein sequence ID" value="EDP14494.1"/>
    <property type="molecule type" value="Genomic_DNA"/>
</dbReference>
<proteinExistence type="predicted"/>
<dbReference type="PaxDb" id="411902-CLOBOL_05036"/>
<comment type="caution">
    <text evidence="1">The sequence shown here is derived from an EMBL/GenBank/DDBJ whole genome shotgun (WGS) entry which is preliminary data.</text>
</comment>
<sequence>MRDAIVCVPRFCVRPFMFHGFLRVRDLAGAAGDIIHLHFR</sequence>
<dbReference type="Proteomes" id="UP000005396">
    <property type="component" value="Unassembled WGS sequence"/>
</dbReference>
<accession>A8RY58</accession>
<organism evidence="1 2">
    <name type="scientific">Enterocloster bolteae (strain ATCC BAA-613 / DSM 15670 / CCUG 46953 / JCM 12243 / WAL 16351)</name>
    <name type="common">Clostridium bolteae</name>
    <dbReference type="NCBI Taxonomy" id="411902"/>
    <lineage>
        <taxon>Bacteria</taxon>
        <taxon>Bacillati</taxon>
        <taxon>Bacillota</taxon>
        <taxon>Clostridia</taxon>
        <taxon>Lachnospirales</taxon>
        <taxon>Lachnospiraceae</taxon>
        <taxon>Enterocloster</taxon>
    </lineage>
</organism>
<gene>
    <name evidence="1" type="ORF">CLOBOL_05036</name>
</gene>
<dbReference type="AlphaFoldDB" id="A8RY58"/>
<dbReference type="HOGENOM" id="CLU_3287308_0_0_9"/>
<protein>
    <submittedName>
        <fullName evidence="1">Uncharacterized protein</fullName>
    </submittedName>
</protein>
<evidence type="ECO:0000313" key="1">
    <source>
        <dbReference type="EMBL" id="EDP14494.1"/>
    </source>
</evidence>
<reference evidence="1 2" key="1">
    <citation type="submission" date="2007-08" db="EMBL/GenBank/DDBJ databases">
        <authorList>
            <person name="Fulton L."/>
            <person name="Clifton S."/>
            <person name="Fulton B."/>
            <person name="Xu J."/>
            <person name="Minx P."/>
            <person name="Pepin K.H."/>
            <person name="Johnson M."/>
            <person name="Thiruvilangam P."/>
            <person name="Bhonagiri V."/>
            <person name="Nash W.E."/>
            <person name="Mardis E.R."/>
            <person name="Wilson R.K."/>
        </authorList>
    </citation>
    <scope>NUCLEOTIDE SEQUENCE [LARGE SCALE GENOMIC DNA]</scope>
    <source>
        <strain evidence="2">ATCC BAA-613 / DSM 15670 / CCUG 46953 / JCM 12243 / WAL 16351</strain>
    </source>
</reference>
<reference evidence="1 2" key="2">
    <citation type="submission" date="2007-09" db="EMBL/GenBank/DDBJ databases">
        <title>Draft genome sequence of Clostridium bolteae (ATCC BAA-613).</title>
        <authorList>
            <person name="Sudarsanam P."/>
            <person name="Ley R."/>
            <person name="Guruge J."/>
            <person name="Turnbaugh P.J."/>
            <person name="Mahowald M."/>
            <person name="Liep D."/>
            <person name="Gordon J."/>
        </authorList>
    </citation>
    <scope>NUCLEOTIDE SEQUENCE [LARGE SCALE GENOMIC DNA]</scope>
    <source>
        <strain evidence="2">ATCC BAA-613 / DSM 15670 / CCUG 46953 / JCM 12243 / WAL 16351</strain>
    </source>
</reference>